<evidence type="ECO:0000256" key="1">
    <source>
        <dbReference type="ARBA" id="ARBA00004123"/>
    </source>
</evidence>
<proteinExistence type="predicted"/>
<gene>
    <name evidence="6" type="ORF">CTI12_AA580990</name>
</gene>
<dbReference type="AlphaFoldDB" id="A0A2U1KNY0"/>
<dbReference type="OrthoDB" id="2143914at2759"/>
<dbReference type="Gene3D" id="1.10.10.60">
    <property type="entry name" value="Homeodomain-like"/>
    <property type="match status" value="2"/>
</dbReference>
<keyword evidence="7" id="KW-1185">Reference proteome</keyword>
<reference evidence="6 7" key="1">
    <citation type="journal article" date="2018" name="Mol. Plant">
        <title>The genome of Artemisia annua provides insight into the evolution of Asteraceae family and artemisinin biosynthesis.</title>
        <authorList>
            <person name="Shen Q."/>
            <person name="Zhang L."/>
            <person name="Liao Z."/>
            <person name="Wang S."/>
            <person name="Yan T."/>
            <person name="Shi P."/>
            <person name="Liu M."/>
            <person name="Fu X."/>
            <person name="Pan Q."/>
            <person name="Wang Y."/>
            <person name="Lv Z."/>
            <person name="Lu X."/>
            <person name="Zhang F."/>
            <person name="Jiang W."/>
            <person name="Ma Y."/>
            <person name="Chen M."/>
            <person name="Hao X."/>
            <person name="Li L."/>
            <person name="Tang Y."/>
            <person name="Lv G."/>
            <person name="Zhou Y."/>
            <person name="Sun X."/>
            <person name="Brodelius P.E."/>
            <person name="Rose J.K.C."/>
            <person name="Tang K."/>
        </authorList>
    </citation>
    <scope>NUCLEOTIDE SEQUENCE [LARGE SCALE GENOMIC DNA]</scope>
    <source>
        <strain evidence="7">cv. Huhao1</strain>
        <tissue evidence="6">Leaf</tissue>
    </source>
</reference>
<dbReference type="PROSITE" id="PS51294">
    <property type="entry name" value="HTH_MYB"/>
    <property type="match status" value="2"/>
</dbReference>
<dbReference type="GO" id="GO:0003677">
    <property type="term" value="F:DNA binding"/>
    <property type="evidence" value="ECO:0007669"/>
    <property type="project" value="UniProtKB-KW"/>
</dbReference>
<protein>
    <submittedName>
        <fullName evidence="6">Homeodomain-like protein</fullName>
    </submittedName>
</protein>
<keyword evidence="6" id="KW-0371">Homeobox</keyword>
<dbReference type="Pfam" id="PF00249">
    <property type="entry name" value="Myb_DNA-binding"/>
    <property type="match status" value="2"/>
</dbReference>
<dbReference type="InterPro" id="IPR009057">
    <property type="entry name" value="Homeodomain-like_sf"/>
</dbReference>
<sequence>MVKTSYYDKHGVKKGAWSEEEDNKLRAYMERYGHLNGRLAPKFTGVSRSGKSCRLRWMNHLRSNIKHRNFTKVEDNIIKDLHSKIGNNLLEDNYSCLSRWSMIAVELPGRSDNEIKDQWNTHLKKLVKKKPNDARNYRCWNT</sequence>
<dbReference type="PROSITE" id="PS50090">
    <property type="entry name" value="MYB_LIKE"/>
    <property type="match status" value="2"/>
</dbReference>
<dbReference type="PANTHER" id="PTHR47994">
    <property type="entry name" value="F14D16.11-RELATED"/>
    <property type="match status" value="1"/>
</dbReference>
<feature type="domain" description="Myb-like" evidence="4">
    <location>
        <begin position="9"/>
        <end position="61"/>
    </location>
</feature>
<evidence type="ECO:0000256" key="3">
    <source>
        <dbReference type="ARBA" id="ARBA00023242"/>
    </source>
</evidence>
<accession>A0A2U1KNY0</accession>
<evidence type="ECO:0000313" key="7">
    <source>
        <dbReference type="Proteomes" id="UP000245207"/>
    </source>
</evidence>
<keyword evidence="3" id="KW-0539">Nucleus</keyword>
<evidence type="ECO:0000256" key="2">
    <source>
        <dbReference type="ARBA" id="ARBA00023125"/>
    </source>
</evidence>
<feature type="domain" description="Myb-like" evidence="4">
    <location>
        <begin position="62"/>
        <end position="123"/>
    </location>
</feature>
<organism evidence="6 7">
    <name type="scientific">Artemisia annua</name>
    <name type="common">Sweet wormwood</name>
    <dbReference type="NCBI Taxonomy" id="35608"/>
    <lineage>
        <taxon>Eukaryota</taxon>
        <taxon>Viridiplantae</taxon>
        <taxon>Streptophyta</taxon>
        <taxon>Embryophyta</taxon>
        <taxon>Tracheophyta</taxon>
        <taxon>Spermatophyta</taxon>
        <taxon>Magnoliopsida</taxon>
        <taxon>eudicotyledons</taxon>
        <taxon>Gunneridae</taxon>
        <taxon>Pentapetalae</taxon>
        <taxon>asterids</taxon>
        <taxon>campanulids</taxon>
        <taxon>Asterales</taxon>
        <taxon>Asteraceae</taxon>
        <taxon>Asteroideae</taxon>
        <taxon>Anthemideae</taxon>
        <taxon>Artemisiinae</taxon>
        <taxon>Artemisia</taxon>
    </lineage>
</organism>
<dbReference type="STRING" id="35608.A0A2U1KNY0"/>
<evidence type="ECO:0000313" key="6">
    <source>
        <dbReference type="EMBL" id="PWA38476.1"/>
    </source>
</evidence>
<dbReference type="GO" id="GO:0005634">
    <property type="term" value="C:nucleus"/>
    <property type="evidence" value="ECO:0007669"/>
    <property type="project" value="UniProtKB-SubCell"/>
</dbReference>
<dbReference type="SMART" id="SM00717">
    <property type="entry name" value="SANT"/>
    <property type="match status" value="2"/>
</dbReference>
<dbReference type="InterPro" id="IPR015495">
    <property type="entry name" value="Myb_TF_plants"/>
</dbReference>
<comment type="subcellular location">
    <subcellularLocation>
        <location evidence="1">Nucleus</location>
    </subcellularLocation>
</comment>
<evidence type="ECO:0000259" key="5">
    <source>
        <dbReference type="PROSITE" id="PS51294"/>
    </source>
</evidence>
<dbReference type="InterPro" id="IPR017930">
    <property type="entry name" value="Myb_dom"/>
</dbReference>
<dbReference type="InterPro" id="IPR001005">
    <property type="entry name" value="SANT/Myb"/>
</dbReference>
<comment type="caution">
    <text evidence="6">The sequence shown here is derived from an EMBL/GenBank/DDBJ whole genome shotgun (WGS) entry which is preliminary data.</text>
</comment>
<name>A0A2U1KNY0_ARTAN</name>
<evidence type="ECO:0000259" key="4">
    <source>
        <dbReference type="PROSITE" id="PS50090"/>
    </source>
</evidence>
<feature type="domain" description="HTH myb-type" evidence="5">
    <location>
        <begin position="66"/>
        <end position="127"/>
    </location>
</feature>
<dbReference type="SUPFAM" id="SSF46689">
    <property type="entry name" value="Homeodomain-like"/>
    <property type="match status" value="1"/>
</dbReference>
<dbReference type="CDD" id="cd00167">
    <property type="entry name" value="SANT"/>
    <property type="match status" value="2"/>
</dbReference>
<keyword evidence="2 6" id="KW-0238">DNA-binding</keyword>
<dbReference type="EMBL" id="PKPP01015588">
    <property type="protein sequence ID" value="PWA38476.1"/>
    <property type="molecule type" value="Genomic_DNA"/>
</dbReference>
<dbReference type="Proteomes" id="UP000245207">
    <property type="component" value="Unassembled WGS sequence"/>
</dbReference>
<feature type="domain" description="HTH myb-type" evidence="5">
    <location>
        <begin position="9"/>
        <end position="65"/>
    </location>
</feature>